<dbReference type="PANTHER" id="PTHR42703:SF1">
    <property type="entry name" value="NA(+)_H(+) ANTIPORTER SUBUNIT D1"/>
    <property type="match status" value="1"/>
</dbReference>
<keyword evidence="4 7" id="KW-0812">Transmembrane</keyword>
<dbReference type="PANTHER" id="PTHR42703">
    <property type="entry name" value="NADH DEHYDROGENASE"/>
    <property type="match status" value="1"/>
</dbReference>
<dbReference type="PRINTS" id="PR01437">
    <property type="entry name" value="NUOXDRDTASE4"/>
</dbReference>
<evidence type="ECO:0000256" key="4">
    <source>
        <dbReference type="ARBA" id="ARBA00022692"/>
    </source>
</evidence>
<feature type="transmembrane region" description="Helical" evidence="8">
    <location>
        <begin position="31"/>
        <end position="51"/>
    </location>
</feature>
<evidence type="ECO:0000256" key="7">
    <source>
        <dbReference type="RuleBase" id="RU000320"/>
    </source>
</evidence>
<dbReference type="GO" id="GO:0008137">
    <property type="term" value="F:NADH dehydrogenase (ubiquinone) activity"/>
    <property type="evidence" value="ECO:0007669"/>
    <property type="project" value="InterPro"/>
</dbReference>
<feature type="transmembrane region" description="Helical" evidence="8">
    <location>
        <begin position="72"/>
        <end position="98"/>
    </location>
</feature>
<feature type="transmembrane region" description="Helical" evidence="8">
    <location>
        <begin position="157"/>
        <end position="180"/>
    </location>
</feature>
<gene>
    <name evidence="10" type="ORF">GA0070614_1503</name>
</gene>
<evidence type="ECO:0000256" key="3">
    <source>
        <dbReference type="ARBA" id="ARBA00022475"/>
    </source>
</evidence>
<organism evidence="10 11">
    <name type="scientific">Micromonospora coxensis</name>
    <dbReference type="NCBI Taxonomy" id="356852"/>
    <lineage>
        <taxon>Bacteria</taxon>
        <taxon>Bacillati</taxon>
        <taxon>Actinomycetota</taxon>
        <taxon>Actinomycetes</taxon>
        <taxon>Micromonosporales</taxon>
        <taxon>Micromonosporaceae</taxon>
        <taxon>Micromonospora</taxon>
    </lineage>
</organism>
<name>A0A1C5HN71_9ACTN</name>
<evidence type="ECO:0000256" key="8">
    <source>
        <dbReference type="SAM" id="Phobius"/>
    </source>
</evidence>
<sequence>MSRLLVLPLAGPLLTAALLLAAPRRRTAHRVAGLAVTAAVLAWAVVLLVVTRDGTVLAERIGGWPPLVAIGFAADAFSALLVTVCALVVLACLATTAVSGDDHDPLFVPLVLVLSAGAYGVFLTADLFNLFVLVEVMLVPSYVLVARGGGADRLGAARVYVAMNLLASTILLAGVGLVYGVTGSVRFGDLAAAARTSPTVGVAAGVVLLALAVKSAVVPWHDWLPRTYPEASPVVLALFSGLLTKVGLYALIRIYAVVYDGDPAYHWVIATAALLSMVVGVLGALGEATMRRVLTFHMVSQIGYVLLGLALFTAASLAAAVFYLAQYILVKAALFLCAAAVHTGHRTDRLDRLGGLATLRPLLALAFAGAALSLAGLPPFSGFVAKFLLIRAVGDAGHWVAVTVAVGVSLLTLASMLKIWGAAFWGQPSGPDGVGAVRLPARVVLPALTLAVVSLLLGPVAQPLLGLADTAAAGLLDPAAYLRAVNGR</sequence>
<dbReference type="GO" id="GO:0042773">
    <property type="term" value="P:ATP synthesis coupled electron transport"/>
    <property type="evidence" value="ECO:0007669"/>
    <property type="project" value="InterPro"/>
</dbReference>
<comment type="similarity">
    <text evidence="2">Belongs to the CPA3 antiporters (TC 2.A.63) subunit D family.</text>
</comment>
<dbReference type="NCBIfam" id="NF006238">
    <property type="entry name" value="PRK08375.1-4"/>
    <property type="match status" value="1"/>
</dbReference>
<feature type="transmembrane region" description="Helical" evidence="8">
    <location>
        <begin position="320"/>
        <end position="341"/>
    </location>
</feature>
<evidence type="ECO:0000256" key="6">
    <source>
        <dbReference type="ARBA" id="ARBA00023136"/>
    </source>
</evidence>
<dbReference type="OrthoDB" id="9768329at2"/>
<dbReference type="RefSeq" id="WP_088975257.1">
    <property type="nucleotide sequence ID" value="NZ_LT607753.1"/>
</dbReference>
<feature type="transmembrane region" description="Helical" evidence="8">
    <location>
        <begin position="192"/>
        <end position="213"/>
    </location>
</feature>
<feature type="transmembrane region" description="Helical" evidence="8">
    <location>
        <begin position="396"/>
        <end position="420"/>
    </location>
</feature>
<dbReference type="InterPro" id="IPR003918">
    <property type="entry name" value="NADH_UbQ_OxRdtase"/>
</dbReference>
<evidence type="ECO:0000313" key="10">
    <source>
        <dbReference type="EMBL" id="SCG47021.1"/>
    </source>
</evidence>
<dbReference type="EMBL" id="LT607753">
    <property type="protein sequence ID" value="SCG47021.1"/>
    <property type="molecule type" value="Genomic_DNA"/>
</dbReference>
<dbReference type="InterPro" id="IPR050586">
    <property type="entry name" value="CPA3_Na-H_Antiporter_D"/>
</dbReference>
<keyword evidence="11" id="KW-1185">Reference proteome</keyword>
<protein>
    <submittedName>
        <fullName evidence="10">Multisubunit sodium/proton antiporter, MrpD subunit</fullName>
    </submittedName>
</protein>
<keyword evidence="5 8" id="KW-1133">Transmembrane helix</keyword>
<dbReference type="InterPro" id="IPR001750">
    <property type="entry name" value="ND/Mrp_TM"/>
</dbReference>
<proteinExistence type="inferred from homology"/>
<evidence type="ECO:0000256" key="1">
    <source>
        <dbReference type="ARBA" id="ARBA00004651"/>
    </source>
</evidence>
<dbReference type="AlphaFoldDB" id="A0A1C5HN71"/>
<keyword evidence="6 8" id="KW-0472">Membrane</keyword>
<feature type="transmembrane region" description="Helical" evidence="8">
    <location>
        <begin position="118"/>
        <end position="145"/>
    </location>
</feature>
<dbReference type="Pfam" id="PF00361">
    <property type="entry name" value="Proton_antipo_M"/>
    <property type="match status" value="1"/>
</dbReference>
<feature type="transmembrane region" description="Helical" evidence="8">
    <location>
        <begin position="362"/>
        <end position="384"/>
    </location>
</feature>
<evidence type="ECO:0000259" key="9">
    <source>
        <dbReference type="Pfam" id="PF00361"/>
    </source>
</evidence>
<comment type="subcellular location">
    <subcellularLocation>
        <location evidence="1">Cell membrane</location>
        <topology evidence="1">Multi-pass membrane protein</topology>
    </subcellularLocation>
    <subcellularLocation>
        <location evidence="7">Membrane</location>
        <topology evidence="7">Multi-pass membrane protein</topology>
    </subcellularLocation>
</comment>
<evidence type="ECO:0000313" key="11">
    <source>
        <dbReference type="Proteomes" id="UP000198215"/>
    </source>
</evidence>
<reference evidence="11" key="1">
    <citation type="submission" date="2016-06" db="EMBL/GenBank/DDBJ databases">
        <authorList>
            <person name="Varghese N."/>
            <person name="Submissions Spin"/>
        </authorList>
    </citation>
    <scope>NUCLEOTIDE SEQUENCE [LARGE SCALE GENOMIC DNA]</scope>
    <source>
        <strain evidence="11">DSM 45161</strain>
    </source>
</reference>
<feature type="domain" description="NADH:quinone oxidoreductase/Mrp antiporter transmembrane" evidence="9">
    <location>
        <begin position="126"/>
        <end position="412"/>
    </location>
</feature>
<dbReference type="Proteomes" id="UP000198215">
    <property type="component" value="Chromosome I"/>
</dbReference>
<evidence type="ECO:0000256" key="5">
    <source>
        <dbReference type="ARBA" id="ARBA00022989"/>
    </source>
</evidence>
<feature type="transmembrane region" description="Helical" evidence="8">
    <location>
        <begin position="293"/>
        <end position="314"/>
    </location>
</feature>
<feature type="transmembrane region" description="Helical" evidence="8">
    <location>
        <begin position="441"/>
        <end position="461"/>
    </location>
</feature>
<keyword evidence="3" id="KW-1003">Cell membrane</keyword>
<feature type="transmembrane region" description="Helical" evidence="8">
    <location>
        <begin position="264"/>
        <end position="286"/>
    </location>
</feature>
<feature type="transmembrane region" description="Helical" evidence="8">
    <location>
        <begin position="234"/>
        <end position="258"/>
    </location>
</feature>
<accession>A0A1C5HN71</accession>
<dbReference type="GO" id="GO:0005886">
    <property type="term" value="C:plasma membrane"/>
    <property type="evidence" value="ECO:0007669"/>
    <property type="project" value="UniProtKB-SubCell"/>
</dbReference>
<evidence type="ECO:0000256" key="2">
    <source>
        <dbReference type="ARBA" id="ARBA00005346"/>
    </source>
</evidence>